<gene>
    <name evidence="1" type="ORF">AYBTSS11_LOCUS19113</name>
</gene>
<keyword evidence="2" id="KW-1185">Reference proteome</keyword>
<sequence length="59" mass="6615">MLAKTKYVSCNPEKQYTSTFSTTIPLLKPYSKAIIIYTNYIFGKENVGDLKDSFNTVGA</sequence>
<reference evidence="1" key="1">
    <citation type="submission" date="2023-10" db="EMBL/GenBank/DDBJ databases">
        <authorList>
            <person name="Domelevo Entfellner J.-B."/>
        </authorList>
    </citation>
    <scope>NUCLEOTIDE SEQUENCE</scope>
</reference>
<protein>
    <submittedName>
        <fullName evidence="1">Uncharacterized protein</fullName>
    </submittedName>
</protein>
<name>A0AA86T3H5_9FABA</name>
<dbReference type="Proteomes" id="UP001189624">
    <property type="component" value="Chromosome 6"/>
</dbReference>
<evidence type="ECO:0000313" key="1">
    <source>
        <dbReference type="EMBL" id="CAJ1962188.1"/>
    </source>
</evidence>
<proteinExistence type="predicted"/>
<dbReference type="Gramene" id="rna-AYBTSS11_LOCUS19113">
    <property type="protein sequence ID" value="CAJ1962188.1"/>
    <property type="gene ID" value="gene-AYBTSS11_LOCUS19113"/>
</dbReference>
<evidence type="ECO:0000313" key="2">
    <source>
        <dbReference type="Proteomes" id="UP001189624"/>
    </source>
</evidence>
<dbReference type="EMBL" id="OY731403">
    <property type="protein sequence ID" value="CAJ1962188.1"/>
    <property type="molecule type" value="Genomic_DNA"/>
</dbReference>
<dbReference type="AlphaFoldDB" id="A0AA86T3H5"/>
<accession>A0AA86T3H5</accession>
<organism evidence="1 2">
    <name type="scientific">Sphenostylis stenocarpa</name>
    <dbReference type="NCBI Taxonomy" id="92480"/>
    <lineage>
        <taxon>Eukaryota</taxon>
        <taxon>Viridiplantae</taxon>
        <taxon>Streptophyta</taxon>
        <taxon>Embryophyta</taxon>
        <taxon>Tracheophyta</taxon>
        <taxon>Spermatophyta</taxon>
        <taxon>Magnoliopsida</taxon>
        <taxon>eudicotyledons</taxon>
        <taxon>Gunneridae</taxon>
        <taxon>Pentapetalae</taxon>
        <taxon>rosids</taxon>
        <taxon>fabids</taxon>
        <taxon>Fabales</taxon>
        <taxon>Fabaceae</taxon>
        <taxon>Papilionoideae</taxon>
        <taxon>50 kb inversion clade</taxon>
        <taxon>NPAAA clade</taxon>
        <taxon>indigoferoid/millettioid clade</taxon>
        <taxon>Phaseoleae</taxon>
        <taxon>Sphenostylis</taxon>
    </lineage>
</organism>